<protein>
    <submittedName>
        <fullName evidence="2">NAD-dependent epimerase/dehydratase family protein</fullName>
    </submittedName>
</protein>
<dbReference type="PANTHER" id="PTHR48079">
    <property type="entry name" value="PROTEIN YEEZ"/>
    <property type="match status" value="1"/>
</dbReference>
<evidence type="ECO:0000259" key="1">
    <source>
        <dbReference type="Pfam" id="PF01370"/>
    </source>
</evidence>
<dbReference type="KEGG" id="pez:HWQ56_28045"/>
<dbReference type="GO" id="GO:0004029">
    <property type="term" value="F:aldehyde dehydrogenase (NAD+) activity"/>
    <property type="evidence" value="ECO:0007669"/>
    <property type="project" value="TreeGrafter"/>
</dbReference>
<dbReference type="Proteomes" id="UP000509568">
    <property type="component" value="Chromosome"/>
</dbReference>
<dbReference type="SUPFAM" id="SSF51735">
    <property type="entry name" value="NAD(P)-binding Rossmann-fold domains"/>
    <property type="match status" value="1"/>
</dbReference>
<dbReference type="Pfam" id="PF01370">
    <property type="entry name" value="Epimerase"/>
    <property type="match status" value="1"/>
</dbReference>
<dbReference type="InterPro" id="IPR036291">
    <property type="entry name" value="NAD(P)-bd_dom_sf"/>
</dbReference>
<evidence type="ECO:0000313" key="2">
    <source>
        <dbReference type="EMBL" id="QKZ07427.1"/>
    </source>
</evidence>
<feature type="domain" description="NAD-dependent epimerase/dehydratase" evidence="1">
    <location>
        <begin position="6"/>
        <end position="204"/>
    </location>
</feature>
<dbReference type="GO" id="GO:0005737">
    <property type="term" value="C:cytoplasm"/>
    <property type="evidence" value="ECO:0007669"/>
    <property type="project" value="TreeGrafter"/>
</dbReference>
<dbReference type="AlphaFoldDB" id="A0A7D5H3I3"/>
<reference evidence="2 3" key="1">
    <citation type="submission" date="2020-06" db="EMBL/GenBank/DDBJ databases">
        <title>Pseudomonas eucalypticola sp. nov., an endophyte of Eucalyptus dunnii leaves with biocontrol ability of eucalyptus leaf blight.</title>
        <authorList>
            <person name="Liu Y."/>
            <person name="Song Z."/>
            <person name="Zeng H."/>
            <person name="Lu M."/>
            <person name="Wang X."/>
            <person name="Lian X."/>
            <person name="Zhang Q."/>
        </authorList>
    </citation>
    <scope>NUCLEOTIDE SEQUENCE [LARGE SCALE GENOMIC DNA]</scope>
    <source>
        <strain evidence="2 3">NP-1</strain>
    </source>
</reference>
<keyword evidence="3" id="KW-1185">Reference proteome</keyword>
<dbReference type="InterPro" id="IPR001509">
    <property type="entry name" value="Epimerase_deHydtase"/>
</dbReference>
<organism evidence="2 3">
    <name type="scientific">Pseudomonas eucalypticola</name>
    <dbReference type="NCBI Taxonomy" id="2599595"/>
    <lineage>
        <taxon>Bacteria</taxon>
        <taxon>Pseudomonadati</taxon>
        <taxon>Pseudomonadota</taxon>
        <taxon>Gammaproteobacteria</taxon>
        <taxon>Pseudomonadales</taxon>
        <taxon>Pseudomonadaceae</taxon>
        <taxon>Pseudomonas</taxon>
    </lineage>
</organism>
<evidence type="ECO:0000313" key="3">
    <source>
        <dbReference type="Proteomes" id="UP000509568"/>
    </source>
</evidence>
<dbReference type="Gene3D" id="3.40.50.720">
    <property type="entry name" value="NAD(P)-binding Rossmann-like Domain"/>
    <property type="match status" value="1"/>
</dbReference>
<dbReference type="InterPro" id="IPR051783">
    <property type="entry name" value="NAD(P)-dependent_oxidoreduct"/>
</dbReference>
<accession>A0A7D5H3I3</accession>
<sequence>MSAPNVLIVGCGDVGGRLARQMLAQQWQVFGLRRDVTRLPEGVVPVAADLAEPACPTNWPQGAIDYVVYCVAAQQHDEPGYRAAYVEGLKRVVGWLKHNRQLPRRLLFVSSSSVYAQAAGEWIDEYSPTEPVAFSGRLMLEAEQVAKESGPATVVRLTGIYGPGRERLLQQVRQGYRVPHEPSLFGNRIHSDDAAGLLAFLLLNDAQGAPVAGCYLGVDDKPAPLAEVVDWLRVRLGVQERGEESTLRRNGNKRCSNAQARALGWVPRYPSYREGYEAILNG</sequence>
<dbReference type="EMBL" id="CP056030">
    <property type="protein sequence ID" value="QKZ07427.1"/>
    <property type="molecule type" value="Genomic_DNA"/>
</dbReference>
<dbReference type="RefSeq" id="WP_176572256.1">
    <property type="nucleotide sequence ID" value="NZ_CP056030.1"/>
</dbReference>
<dbReference type="PANTHER" id="PTHR48079:SF6">
    <property type="entry name" value="NAD(P)-BINDING DOMAIN-CONTAINING PROTEIN-RELATED"/>
    <property type="match status" value="1"/>
</dbReference>
<gene>
    <name evidence="2" type="ORF">HWQ56_28045</name>
</gene>
<name>A0A7D5H3I3_9PSED</name>
<proteinExistence type="predicted"/>